<dbReference type="PRINTS" id="PR01217">
    <property type="entry name" value="PRICHEXTENSN"/>
</dbReference>
<evidence type="ECO:0000256" key="1">
    <source>
        <dbReference type="SAM" id="MobiDB-lite"/>
    </source>
</evidence>
<proteinExistence type="predicted"/>
<feature type="region of interest" description="Disordered" evidence="1">
    <location>
        <begin position="36"/>
        <end position="190"/>
    </location>
</feature>
<accession>A0A6H5II53</accession>
<feature type="compositionally biased region" description="Polar residues" evidence="1">
    <location>
        <begin position="176"/>
        <end position="190"/>
    </location>
</feature>
<sequence>MRARTVTRRVILTLTRRIKETKLDFKLELSVHEIQSKMNPSKPHSKPPPPQPTPKPTTESHKPPPDALPACDRAQRRPTPPGAAPTRATICPGPAYKTKKTPDQRHKTKTKTHNTQGQQSDTKPPKRATALRRPNTQHQHDPKRTQRTRKRLATLSKTLPDCRFPPQFNTKHKHPTTSSPLAPCSSPQTL</sequence>
<feature type="compositionally biased region" description="Pro residues" evidence="1">
    <location>
        <begin position="46"/>
        <end position="55"/>
    </location>
</feature>
<dbReference type="EMBL" id="CADCXV010000829">
    <property type="protein sequence ID" value="CAB0036804.1"/>
    <property type="molecule type" value="Genomic_DNA"/>
</dbReference>
<protein>
    <submittedName>
        <fullName evidence="2">Uncharacterized protein</fullName>
    </submittedName>
</protein>
<organism evidence="2 3">
    <name type="scientific">Trichogramma brassicae</name>
    <dbReference type="NCBI Taxonomy" id="86971"/>
    <lineage>
        <taxon>Eukaryota</taxon>
        <taxon>Metazoa</taxon>
        <taxon>Ecdysozoa</taxon>
        <taxon>Arthropoda</taxon>
        <taxon>Hexapoda</taxon>
        <taxon>Insecta</taxon>
        <taxon>Pterygota</taxon>
        <taxon>Neoptera</taxon>
        <taxon>Endopterygota</taxon>
        <taxon>Hymenoptera</taxon>
        <taxon>Apocrita</taxon>
        <taxon>Proctotrupomorpha</taxon>
        <taxon>Chalcidoidea</taxon>
        <taxon>Trichogrammatidae</taxon>
        <taxon>Trichogramma</taxon>
    </lineage>
</organism>
<gene>
    <name evidence="2" type="ORF">TBRA_LOCUS8652</name>
</gene>
<reference evidence="2 3" key="1">
    <citation type="submission" date="2020-02" db="EMBL/GenBank/DDBJ databases">
        <authorList>
            <person name="Ferguson B K."/>
        </authorList>
    </citation>
    <scope>NUCLEOTIDE SEQUENCE [LARGE SCALE GENOMIC DNA]</scope>
</reference>
<keyword evidence="3" id="KW-1185">Reference proteome</keyword>
<evidence type="ECO:0000313" key="3">
    <source>
        <dbReference type="Proteomes" id="UP000479190"/>
    </source>
</evidence>
<dbReference type="AlphaFoldDB" id="A0A6H5II53"/>
<name>A0A6H5II53_9HYME</name>
<dbReference type="Proteomes" id="UP000479190">
    <property type="component" value="Unassembled WGS sequence"/>
</dbReference>
<evidence type="ECO:0000313" key="2">
    <source>
        <dbReference type="EMBL" id="CAB0036804.1"/>
    </source>
</evidence>
<feature type="compositionally biased region" description="Polar residues" evidence="1">
    <location>
        <begin position="113"/>
        <end position="122"/>
    </location>
</feature>